<accession>A0A7S9QDB1</accession>
<name>A0A7S9QDB1_9RHOB</name>
<dbReference type="SUPFAM" id="SSF55073">
    <property type="entry name" value="Nucleotide cyclase"/>
    <property type="match status" value="1"/>
</dbReference>
<sequence length="235" mass="26287">MTIDYDARVRAIISQSWDNREIKDMPNSQSVALAGGAVDLEAAYFYADLANSSRMIESYDRRVAAKLLKCFLDASVNLIKAEVGKVVSFDGDRVLGVFVGNDAATRAARAALKLNYVQSEIIIPRFNQHYVSVQRSSLKISHCVGIDFGRVWIVRAGARGQNDLVSIGKPANFAAKLSDVRAGTYRTYISNEAYLRLDDGVRFGGNPRRNMWEAAHEEYVGTLQPVYRSTWRWKP</sequence>
<dbReference type="Proteomes" id="UP000594800">
    <property type="component" value="Chromosome"/>
</dbReference>
<keyword evidence="2" id="KW-1185">Reference proteome</keyword>
<evidence type="ECO:0000313" key="1">
    <source>
        <dbReference type="EMBL" id="QPH53946.1"/>
    </source>
</evidence>
<dbReference type="RefSeq" id="WP_196103155.1">
    <property type="nucleotide sequence ID" value="NZ_CP064942.1"/>
</dbReference>
<dbReference type="Gene3D" id="3.30.70.1230">
    <property type="entry name" value="Nucleotide cyclase"/>
    <property type="match status" value="1"/>
</dbReference>
<dbReference type="AlphaFoldDB" id="A0A7S9QDB1"/>
<proteinExistence type="predicted"/>
<dbReference type="EMBL" id="CP064942">
    <property type="protein sequence ID" value="QPH53946.1"/>
    <property type="molecule type" value="Genomic_DNA"/>
</dbReference>
<evidence type="ECO:0000313" key="2">
    <source>
        <dbReference type="Proteomes" id="UP000594800"/>
    </source>
</evidence>
<organism evidence="1 2">
    <name type="scientific">Pontivivens ytuae</name>
    <dbReference type="NCBI Taxonomy" id="2789856"/>
    <lineage>
        <taxon>Bacteria</taxon>
        <taxon>Pseudomonadati</taxon>
        <taxon>Pseudomonadota</taxon>
        <taxon>Alphaproteobacteria</taxon>
        <taxon>Rhodobacterales</taxon>
        <taxon>Paracoccaceae</taxon>
        <taxon>Pontivivens</taxon>
    </lineage>
</organism>
<reference evidence="1 2" key="1">
    <citation type="submission" date="2020-11" db="EMBL/GenBank/DDBJ databases">
        <title>Description of Pontivivens ytuae sp. nov. isolated from deep sea sediment of Mariana Trench.</title>
        <authorList>
            <person name="Wang Z."/>
            <person name="Sun Q.-L."/>
            <person name="Xu X.-D."/>
            <person name="Tang Y.-Z."/>
            <person name="Zhang J."/>
        </authorList>
    </citation>
    <scope>NUCLEOTIDE SEQUENCE [LARGE SCALE GENOMIC DNA]</scope>
    <source>
        <strain evidence="1 2">MT2928</strain>
    </source>
</reference>
<gene>
    <name evidence="1" type="ORF">I0K15_19590</name>
</gene>
<protein>
    <submittedName>
        <fullName evidence="1">Adenylate/guanylate cyclase domain-containing protein</fullName>
    </submittedName>
</protein>
<dbReference type="KEGG" id="poz:I0K15_19590"/>
<dbReference type="InterPro" id="IPR029787">
    <property type="entry name" value="Nucleotide_cyclase"/>
</dbReference>